<accession>A0ABN8CUJ2</accession>
<dbReference type="Proteomes" id="UP001158986">
    <property type="component" value="Unassembled WGS sequence"/>
</dbReference>
<evidence type="ECO:0000313" key="3">
    <source>
        <dbReference type="Proteomes" id="UP001158986"/>
    </source>
</evidence>
<dbReference type="EMBL" id="CAKLCB010000134">
    <property type="protein sequence ID" value="CAH0515739.1"/>
    <property type="molecule type" value="Genomic_DNA"/>
</dbReference>
<reference evidence="2 3" key="1">
    <citation type="submission" date="2021-11" db="EMBL/GenBank/DDBJ databases">
        <authorList>
            <person name="Islam A."/>
            <person name="Islam S."/>
            <person name="Flora M.S."/>
            <person name="Rahman M."/>
            <person name="Ziaur R.M."/>
            <person name="Epstein J.H."/>
            <person name="Hassan M."/>
            <person name="Klassen M."/>
            <person name="Woodard K."/>
            <person name="Webb A."/>
            <person name="Webby R.J."/>
            <person name="El Zowalaty M.E."/>
        </authorList>
    </citation>
    <scope>NUCLEOTIDE SEQUENCE [LARGE SCALE GENOMIC DNA]</scope>
    <source>
        <strain evidence="2">Pbs1</strain>
    </source>
</reference>
<sequence>MNNTSLQTQKSFNQVAPDCLQLKRINVVVPAGPLGRIGEIGPNSLLLGVNEHDFTDATASWTFEKICDILVSSSNAERTVRFLVPPPPPAVQFEQIAAHESNLTVCRCLQPKKKLGAGTFSVVREATHKTTGERFAIECLERSQLTADDLQALVAEVKLLRKMQHPHMVKLYDVFQVEKYFFRVIEFMAGGELFEQIVKKNFYTERSTCLVEVLLETIAFCYDANVVHRDLKPENVLLSSAEMIQILSLDFGVATKTAIQTRDAGLSYGLWHPRF</sequence>
<dbReference type="InterPro" id="IPR000719">
    <property type="entry name" value="Prot_kinase_dom"/>
</dbReference>
<dbReference type="Gene3D" id="1.10.510.10">
    <property type="entry name" value="Transferase(Phosphotransferase) domain 1"/>
    <property type="match status" value="1"/>
</dbReference>
<comment type="caution">
    <text evidence="2">The sequence shown here is derived from an EMBL/GenBank/DDBJ whole genome shotgun (WGS) entry which is preliminary data.</text>
</comment>
<gene>
    <name evidence="2" type="ORF">PBS001_LOCUS2440</name>
</gene>
<dbReference type="InterPro" id="IPR011009">
    <property type="entry name" value="Kinase-like_dom_sf"/>
</dbReference>
<evidence type="ECO:0000313" key="2">
    <source>
        <dbReference type="EMBL" id="CAH0515739.1"/>
    </source>
</evidence>
<feature type="domain" description="Protein kinase" evidence="1">
    <location>
        <begin position="109"/>
        <end position="275"/>
    </location>
</feature>
<dbReference type="SMART" id="SM00220">
    <property type="entry name" value="S_TKc"/>
    <property type="match status" value="1"/>
</dbReference>
<keyword evidence="3" id="KW-1185">Reference proteome</keyword>
<dbReference type="PANTHER" id="PTHR24347">
    <property type="entry name" value="SERINE/THREONINE-PROTEIN KINASE"/>
    <property type="match status" value="1"/>
</dbReference>
<organism evidence="2 3">
    <name type="scientific">Peronospora belbahrii</name>
    <dbReference type="NCBI Taxonomy" id="622444"/>
    <lineage>
        <taxon>Eukaryota</taxon>
        <taxon>Sar</taxon>
        <taxon>Stramenopiles</taxon>
        <taxon>Oomycota</taxon>
        <taxon>Peronosporomycetes</taxon>
        <taxon>Peronosporales</taxon>
        <taxon>Peronosporaceae</taxon>
        <taxon>Peronospora</taxon>
    </lineage>
</organism>
<dbReference type="SUPFAM" id="SSF56112">
    <property type="entry name" value="Protein kinase-like (PK-like)"/>
    <property type="match status" value="1"/>
</dbReference>
<dbReference type="PROSITE" id="PS00108">
    <property type="entry name" value="PROTEIN_KINASE_ST"/>
    <property type="match status" value="1"/>
</dbReference>
<dbReference type="Pfam" id="PF00069">
    <property type="entry name" value="Pkinase"/>
    <property type="match status" value="1"/>
</dbReference>
<evidence type="ECO:0000259" key="1">
    <source>
        <dbReference type="PROSITE" id="PS50011"/>
    </source>
</evidence>
<name>A0ABN8CUJ2_9STRA</name>
<protein>
    <recommendedName>
        <fullName evidence="1">Protein kinase domain-containing protein</fullName>
    </recommendedName>
</protein>
<dbReference type="PROSITE" id="PS50011">
    <property type="entry name" value="PROTEIN_KINASE_DOM"/>
    <property type="match status" value="1"/>
</dbReference>
<dbReference type="InterPro" id="IPR008271">
    <property type="entry name" value="Ser/Thr_kinase_AS"/>
</dbReference>
<proteinExistence type="predicted"/>